<name>A0A402AAC2_9CHLR</name>
<evidence type="ECO:0000256" key="3">
    <source>
        <dbReference type="ARBA" id="ARBA00022989"/>
    </source>
</evidence>
<dbReference type="EMBL" id="BIFR01000002">
    <property type="protein sequence ID" value="GCE15986.1"/>
    <property type="molecule type" value="Genomic_DNA"/>
</dbReference>
<dbReference type="Gene3D" id="1.10.3720.10">
    <property type="entry name" value="MetI-like"/>
    <property type="match status" value="2"/>
</dbReference>
<sequence>MAQVFIPENPREREQLQQGSTPAASTVLSRRETHEPRRFGSIDLLIAVVIIASISLLVVAASHWTAPMTPALHLDLSPLALPVYAGYSLLRMMLGYLIALIFTLTYGHIAATNKRASIVMVPLLDILQSIPILSFLPAVLLALVAIFPHSNIGLELASVLLIFTSQAWNMTFSFYHSVRTLPAELLEFSAIARLRPWQKFLKLAVPASMIGLIWNSMMSWAGGWFFLTASEQFTLGDRSFQLPGIGSYLQAATLAGNIPALIMGFVVLIAMIVLLDILFWRPLVAWADKFKVEMSGSADVPYSPVLNLLQRSALIANMNRRLFRPIGNLLASFLNRMQPLPDNSVVRVEEKTNRKLSARRIFNSIMLLALSVIVLFGIWRMGQLLLHVSWSMWLLLVIAAGATWVRTIIALLIGVAWTVPVGVAIGLSPRWSRRLQPVVQVIASIPATALFPVILLLFVGLPGGLSWAAIILMLLGTQWYILFNVIAGAMAIPSDLREATTIYHVLSWRRWRTLFLPAIFPYLITGLLTASGGAWNASIVSEYVQYNQKTLTTLGLGASIAQSAADANFPLLLAGTLMMAAVVVLINRLLWKRLYALAERRYTLA</sequence>
<dbReference type="InterPro" id="IPR000515">
    <property type="entry name" value="MetI-like"/>
</dbReference>
<feature type="transmembrane region" description="Helical" evidence="5">
    <location>
        <begin position="84"/>
        <end position="106"/>
    </location>
</feature>
<evidence type="ECO:0000313" key="9">
    <source>
        <dbReference type="Proteomes" id="UP000287352"/>
    </source>
</evidence>
<evidence type="ECO:0000259" key="7">
    <source>
        <dbReference type="PROSITE" id="PS50928"/>
    </source>
</evidence>
<evidence type="ECO:0000256" key="6">
    <source>
        <dbReference type="SAM" id="MobiDB-lite"/>
    </source>
</evidence>
<feature type="transmembrane region" description="Helical" evidence="5">
    <location>
        <begin position="118"/>
        <end position="146"/>
    </location>
</feature>
<feature type="transmembrane region" description="Helical" evidence="5">
    <location>
        <begin position="258"/>
        <end position="280"/>
    </location>
</feature>
<feature type="domain" description="ABC transmembrane type-1" evidence="7">
    <location>
        <begin position="85"/>
        <end position="279"/>
    </location>
</feature>
<comment type="similarity">
    <text evidence="5">Belongs to the binding-protein-dependent transport system permease family.</text>
</comment>
<keyword evidence="2 5" id="KW-0812">Transmembrane</keyword>
<comment type="subcellular location">
    <subcellularLocation>
        <location evidence="5">Cell membrane</location>
        <topology evidence="5">Multi-pass membrane protein</topology>
    </subcellularLocation>
    <subcellularLocation>
        <location evidence="1">Membrane</location>
        <topology evidence="1">Multi-pass membrane protein</topology>
    </subcellularLocation>
</comment>
<feature type="transmembrane region" description="Helical" evidence="5">
    <location>
        <begin position="513"/>
        <end position="535"/>
    </location>
</feature>
<protein>
    <submittedName>
        <fullName evidence="8">ABC transporter permease</fullName>
    </submittedName>
</protein>
<feature type="transmembrane region" description="Helical" evidence="5">
    <location>
        <begin position="203"/>
        <end position="227"/>
    </location>
</feature>
<comment type="caution">
    <text evidence="8">The sequence shown here is derived from an EMBL/GenBank/DDBJ whole genome shotgun (WGS) entry which is preliminary data.</text>
</comment>
<dbReference type="OrthoDB" id="9806809at2"/>
<dbReference type="Pfam" id="PF00528">
    <property type="entry name" value="BPD_transp_1"/>
    <property type="match status" value="2"/>
</dbReference>
<gene>
    <name evidence="8" type="ORF">KTT_58450</name>
</gene>
<keyword evidence="9" id="KW-1185">Reference proteome</keyword>
<feature type="transmembrane region" description="Helical" evidence="5">
    <location>
        <begin position="393"/>
        <end position="426"/>
    </location>
</feature>
<keyword evidence="5" id="KW-0813">Transport</keyword>
<feature type="compositionally biased region" description="Polar residues" evidence="6">
    <location>
        <begin position="16"/>
        <end position="28"/>
    </location>
</feature>
<feature type="region of interest" description="Disordered" evidence="6">
    <location>
        <begin position="1"/>
        <end position="32"/>
    </location>
</feature>
<feature type="transmembrane region" description="Helical" evidence="5">
    <location>
        <begin position="361"/>
        <end position="381"/>
    </location>
</feature>
<keyword evidence="4 5" id="KW-0472">Membrane</keyword>
<dbReference type="PROSITE" id="PS50928">
    <property type="entry name" value="ABC_TM1"/>
    <property type="match status" value="2"/>
</dbReference>
<feature type="transmembrane region" description="Helical" evidence="5">
    <location>
        <begin position="44"/>
        <end position="64"/>
    </location>
</feature>
<dbReference type="SUPFAM" id="SSF161098">
    <property type="entry name" value="MetI-like"/>
    <property type="match status" value="2"/>
</dbReference>
<dbReference type="CDD" id="cd06261">
    <property type="entry name" value="TM_PBP2"/>
    <property type="match status" value="2"/>
</dbReference>
<reference evidence="9" key="1">
    <citation type="submission" date="2018-12" db="EMBL/GenBank/DDBJ databases">
        <title>Tengunoibacter tsumagoiensis gen. nov., sp. nov., Dictyobacter kobayashii sp. nov., D. alpinus sp. nov., and D. joshuensis sp. nov. and description of Dictyobacteraceae fam. nov. within the order Ktedonobacterales isolated from Tengu-no-mugimeshi.</title>
        <authorList>
            <person name="Wang C.M."/>
            <person name="Zheng Y."/>
            <person name="Sakai Y."/>
            <person name="Toyoda A."/>
            <person name="Minakuchi Y."/>
            <person name="Abe K."/>
            <person name="Yokota A."/>
            <person name="Yabe S."/>
        </authorList>
    </citation>
    <scope>NUCLEOTIDE SEQUENCE [LARGE SCALE GENOMIC DNA]</scope>
    <source>
        <strain evidence="9">Uno3</strain>
    </source>
</reference>
<dbReference type="PANTHER" id="PTHR42744">
    <property type="entry name" value="BINDING-PROTEIN-DEPENDENT TRANSPORT SYSTEMS INNER MEMBRANE COMPONENT"/>
    <property type="match status" value="1"/>
</dbReference>
<feature type="transmembrane region" description="Helical" evidence="5">
    <location>
        <begin position="438"/>
        <end position="461"/>
    </location>
</feature>
<evidence type="ECO:0000256" key="5">
    <source>
        <dbReference type="RuleBase" id="RU363032"/>
    </source>
</evidence>
<dbReference type="InterPro" id="IPR035906">
    <property type="entry name" value="MetI-like_sf"/>
</dbReference>
<dbReference type="PANTHER" id="PTHR42744:SF1">
    <property type="entry name" value="BINDING-PROTEIN-DEPENDENT TRANSPORT SYSTEMS INNER MEMBRANE COMPONENT"/>
    <property type="match status" value="1"/>
</dbReference>
<dbReference type="Proteomes" id="UP000287352">
    <property type="component" value="Unassembled WGS sequence"/>
</dbReference>
<feature type="transmembrane region" description="Helical" evidence="5">
    <location>
        <begin position="571"/>
        <end position="591"/>
    </location>
</feature>
<evidence type="ECO:0000256" key="4">
    <source>
        <dbReference type="ARBA" id="ARBA00023136"/>
    </source>
</evidence>
<feature type="transmembrane region" description="Helical" evidence="5">
    <location>
        <begin position="152"/>
        <end position="175"/>
    </location>
</feature>
<accession>A0A402AAC2</accession>
<evidence type="ECO:0000313" key="8">
    <source>
        <dbReference type="EMBL" id="GCE15986.1"/>
    </source>
</evidence>
<keyword evidence="3 5" id="KW-1133">Transmembrane helix</keyword>
<dbReference type="GO" id="GO:0005886">
    <property type="term" value="C:plasma membrane"/>
    <property type="evidence" value="ECO:0007669"/>
    <property type="project" value="UniProtKB-SubCell"/>
</dbReference>
<organism evidence="8 9">
    <name type="scientific">Tengunoibacter tsumagoiensis</name>
    <dbReference type="NCBI Taxonomy" id="2014871"/>
    <lineage>
        <taxon>Bacteria</taxon>
        <taxon>Bacillati</taxon>
        <taxon>Chloroflexota</taxon>
        <taxon>Ktedonobacteria</taxon>
        <taxon>Ktedonobacterales</taxon>
        <taxon>Dictyobacteraceae</taxon>
        <taxon>Tengunoibacter</taxon>
    </lineage>
</organism>
<dbReference type="RefSeq" id="WP_126583378.1">
    <property type="nucleotide sequence ID" value="NZ_BIFR01000002.1"/>
</dbReference>
<proteinExistence type="inferred from homology"/>
<feature type="domain" description="ABC transmembrane type-1" evidence="7">
    <location>
        <begin position="404"/>
        <end position="590"/>
    </location>
</feature>
<feature type="transmembrane region" description="Helical" evidence="5">
    <location>
        <begin position="467"/>
        <end position="492"/>
    </location>
</feature>
<evidence type="ECO:0000256" key="1">
    <source>
        <dbReference type="ARBA" id="ARBA00004141"/>
    </source>
</evidence>
<dbReference type="AlphaFoldDB" id="A0A402AAC2"/>
<evidence type="ECO:0000256" key="2">
    <source>
        <dbReference type="ARBA" id="ARBA00022692"/>
    </source>
</evidence>
<dbReference type="GO" id="GO:0055085">
    <property type="term" value="P:transmembrane transport"/>
    <property type="evidence" value="ECO:0007669"/>
    <property type="project" value="InterPro"/>
</dbReference>